<reference evidence="3" key="1">
    <citation type="journal article" date="2023" name="G3 (Bethesda)">
        <title>Whole genome assemblies of Zophobas morio and Tenebrio molitor.</title>
        <authorList>
            <person name="Kaur S."/>
            <person name="Stinson S.A."/>
            <person name="diCenzo G.C."/>
        </authorList>
    </citation>
    <scope>NUCLEOTIDE SEQUENCE</scope>
    <source>
        <strain evidence="3">QUZm001</strain>
    </source>
</reference>
<name>A0AA38IDI0_9CUCU</name>
<dbReference type="GO" id="GO:0051256">
    <property type="term" value="P:mitotic spindle midzone assembly"/>
    <property type="evidence" value="ECO:0007669"/>
    <property type="project" value="TreeGrafter"/>
</dbReference>
<dbReference type="Gene3D" id="1.20.58.1520">
    <property type="match status" value="1"/>
</dbReference>
<evidence type="ECO:0008006" key="5">
    <source>
        <dbReference type="Google" id="ProtNLM"/>
    </source>
</evidence>
<organism evidence="3 4">
    <name type="scientific">Zophobas morio</name>
    <dbReference type="NCBI Taxonomy" id="2755281"/>
    <lineage>
        <taxon>Eukaryota</taxon>
        <taxon>Metazoa</taxon>
        <taxon>Ecdysozoa</taxon>
        <taxon>Arthropoda</taxon>
        <taxon>Hexapoda</taxon>
        <taxon>Insecta</taxon>
        <taxon>Pterygota</taxon>
        <taxon>Neoptera</taxon>
        <taxon>Endopterygota</taxon>
        <taxon>Coleoptera</taxon>
        <taxon>Polyphaga</taxon>
        <taxon>Cucujiformia</taxon>
        <taxon>Tenebrionidae</taxon>
        <taxon>Zophobas</taxon>
    </lineage>
</organism>
<dbReference type="PANTHER" id="PTHR19321">
    <property type="entry name" value="PROTEIN REGULATOR OF CYTOKINESIS 1 PRC1-RELATED"/>
    <property type="match status" value="1"/>
</dbReference>
<comment type="caution">
    <text evidence="3">The sequence shown here is derived from an EMBL/GenBank/DDBJ whole genome shotgun (WGS) entry which is preliminary data.</text>
</comment>
<dbReference type="Pfam" id="PF03999">
    <property type="entry name" value="MAP65_ASE1"/>
    <property type="match status" value="1"/>
</dbReference>
<dbReference type="PANTHER" id="PTHR19321:SF41">
    <property type="entry name" value="FASCETTO-RELATED"/>
    <property type="match status" value="1"/>
</dbReference>
<accession>A0AA38IDI0</accession>
<evidence type="ECO:0000256" key="1">
    <source>
        <dbReference type="SAM" id="Coils"/>
    </source>
</evidence>
<proteinExistence type="predicted"/>
<dbReference type="InterPro" id="IPR007145">
    <property type="entry name" value="MAP65_Ase1_PRC1"/>
</dbReference>
<protein>
    <recommendedName>
        <fullName evidence="5">Protein regulator of cytokinesis 1</fullName>
    </recommendedName>
</protein>
<evidence type="ECO:0000256" key="2">
    <source>
        <dbReference type="SAM" id="MobiDB-lite"/>
    </source>
</evidence>
<dbReference type="AlphaFoldDB" id="A0AA38IDI0"/>
<keyword evidence="4" id="KW-1185">Reference proteome</keyword>
<dbReference type="Proteomes" id="UP001168821">
    <property type="component" value="Unassembled WGS sequence"/>
</dbReference>
<dbReference type="EMBL" id="JALNTZ010000005">
    <property type="protein sequence ID" value="KAJ3653089.1"/>
    <property type="molecule type" value="Genomic_DNA"/>
</dbReference>
<dbReference type="GO" id="GO:0005737">
    <property type="term" value="C:cytoplasm"/>
    <property type="evidence" value="ECO:0007669"/>
    <property type="project" value="TreeGrafter"/>
</dbReference>
<feature type="coiled-coil region" evidence="1">
    <location>
        <begin position="238"/>
        <end position="315"/>
    </location>
</feature>
<sequence length="635" mass="74749">MSDDFKRKLSEMEDLSENIIATKPWAQQLLANTQKLTRKAVLNWCNIVCKIGEAELDIDEYVSIFVTQVQNLYEELITDVDAIQEKSLDKIARLLEQMQNLCRDLHIDIPTFNYEEVPLCDLYRLVQQRVQEFEALAEIRRKELRELHQKQLKLCKNLGREPRLLAESPLPLPKDVEGLRVFVETLENDAIEREEKFFQLKEEIQEIVNELQSPPSLDFEKDILNLTNTEVRIADTEMEQLESYHNRLVKQLTNVKEEIAELRNKVDDLWNKLETDIAERDAFRQRNTGNSLETLNALKAEVKKLEEMKKANIKVFIMKQRQELADWWEKCHCTENEKSEFTFYYSECYNEDLFELHEREIEKWKAYFEENKEMFALLLEYKNLWNHHLELELNSGGANRYKNRGGQLLMEEKLRNKFRKRIPKIEETLTKLAETFFVRKGRHFRTFGRTIQEYIGKLHEDEDKEFKLKLSAKKQQREQASTVGRSRMNLFPSTASALNPTLTPRACSKRKIITTPFTEPFKKLKTGSTNKVSKTGLPKLNVSRNKRRSARREKLRHRLSFKSSKSSNKENHNETASTSYHDFEKEVSTKNNCRSTAFVLKETEALPFTPVKGENFLTPGVAFLQKTPRPKRVVK</sequence>
<dbReference type="GO" id="GO:0008017">
    <property type="term" value="F:microtubule binding"/>
    <property type="evidence" value="ECO:0007669"/>
    <property type="project" value="InterPro"/>
</dbReference>
<evidence type="ECO:0000313" key="3">
    <source>
        <dbReference type="EMBL" id="KAJ3653089.1"/>
    </source>
</evidence>
<feature type="region of interest" description="Disordered" evidence="2">
    <location>
        <begin position="523"/>
        <end position="586"/>
    </location>
</feature>
<evidence type="ECO:0000313" key="4">
    <source>
        <dbReference type="Proteomes" id="UP001168821"/>
    </source>
</evidence>
<gene>
    <name evidence="3" type="ORF">Zmor_019006</name>
</gene>
<dbReference type="GO" id="GO:1990023">
    <property type="term" value="C:mitotic spindle midzone"/>
    <property type="evidence" value="ECO:0007669"/>
    <property type="project" value="TreeGrafter"/>
</dbReference>
<keyword evidence="1" id="KW-0175">Coiled coil</keyword>
<feature type="compositionally biased region" description="Basic residues" evidence="2">
    <location>
        <begin position="544"/>
        <end position="560"/>
    </location>
</feature>